<dbReference type="PANTHER" id="PTHR35891">
    <property type="entry name" value="THIOL:DISULFIDE INTERCHANGE PROTEIN DSBA"/>
    <property type="match status" value="1"/>
</dbReference>
<evidence type="ECO:0000256" key="7">
    <source>
        <dbReference type="ARBA" id="ARBA00023284"/>
    </source>
</evidence>
<dbReference type="InterPro" id="IPR023205">
    <property type="entry name" value="DsbA/DsbL"/>
</dbReference>
<keyword evidence="11" id="KW-1185">Reference proteome</keyword>
<evidence type="ECO:0000256" key="3">
    <source>
        <dbReference type="ARBA" id="ARBA00013831"/>
    </source>
</evidence>
<gene>
    <name evidence="10" type="ORF">SAMN05421546_0783</name>
</gene>
<dbReference type="EMBL" id="FTLW01000002">
    <property type="protein sequence ID" value="SIQ19257.1"/>
    <property type="molecule type" value="Genomic_DNA"/>
</dbReference>
<dbReference type="RefSeq" id="WP_076585531.1">
    <property type="nucleotide sequence ID" value="NZ_FTLW01000002.1"/>
</dbReference>
<keyword evidence="6" id="KW-1015">Disulfide bond</keyword>
<dbReference type="AlphaFoldDB" id="A0A1N6QRP7"/>
<dbReference type="Pfam" id="PF01323">
    <property type="entry name" value="DSBA"/>
    <property type="match status" value="1"/>
</dbReference>
<dbReference type="InterPro" id="IPR036249">
    <property type="entry name" value="Thioredoxin-like_sf"/>
</dbReference>
<sequence length="251" mass="26834">MKRHLPLLVPFLLLAACNKTAEAPVVVAPADEVAAENAAVAETPAADTSAATTPEVAAETNAKSNLVENVDYVVIPNGQPLQPLDGKVEVVEVFAYWCGHCFSFEPSIEAWKKKLPADVRFTPVPLSGGPNDTMARVYYAAETTGQIDKVHNTMFNAIHVERALPPNASAEEIQAYLGKKGVDSKTFAQAMNSFAMSARLGQGFQFAQRSGVEGTPTLIVNGKYRILGKSHDEQLQIANGLIAQERAAGAK</sequence>
<feature type="chain" id="PRO_5012523403" description="Thiol:disulfide interchange protein DsbA" evidence="8">
    <location>
        <begin position="22"/>
        <end position="251"/>
    </location>
</feature>
<proteinExistence type="inferred from homology"/>
<evidence type="ECO:0000256" key="4">
    <source>
        <dbReference type="ARBA" id="ARBA00022729"/>
    </source>
</evidence>
<dbReference type="Gene3D" id="3.40.30.10">
    <property type="entry name" value="Glutaredoxin"/>
    <property type="match status" value="1"/>
</dbReference>
<keyword evidence="7" id="KW-0676">Redox-active center</keyword>
<evidence type="ECO:0000256" key="5">
    <source>
        <dbReference type="ARBA" id="ARBA00022764"/>
    </source>
</evidence>
<dbReference type="PANTHER" id="PTHR35891:SF2">
    <property type="entry name" value="THIOL:DISULFIDE INTERCHANGE PROTEIN DSBA"/>
    <property type="match status" value="1"/>
</dbReference>
<evidence type="ECO:0000313" key="10">
    <source>
        <dbReference type="EMBL" id="SIQ19257.1"/>
    </source>
</evidence>
<organism evidence="10 11">
    <name type="scientific">Solilutibacter tolerans</name>
    <dbReference type="NCBI Taxonomy" id="1604334"/>
    <lineage>
        <taxon>Bacteria</taxon>
        <taxon>Pseudomonadati</taxon>
        <taxon>Pseudomonadota</taxon>
        <taxon>Gammaproteobacteria</taxon>
        <taxon>Lysobacterales</taxon>
        <taxon>Lysobacteraceae</taxon>
        <taxon>Solilutibacter</taxon>
    </lineage>
</organism>
<dbReference type="CDD" id="cd03019">
    <property type="entry name" value="DsbA_DsbA"/>
    <property type="match status" value="1"/>
</dbReference>
<dbReference type="InterPro" id="IPR050824">
    <property type="entry name" value="Thiol_disulfide_DsbA"/>
</dbReference>
<evidence type="ECO:0000256" key="8">
    <source>
        <dbReference type="SAM" id="SignalP"/>
    </source>
</evidence>
<evidence type="ECO:0000256" key="6">
    <source>
        <dbReference type="ARBA" id="ARBA00023157"/>
    </source>
</evidence>
<dbReference type="InterPro" id="IPR013766">
    <property type="entry name" value="Thioredoxin_domain"/>
</dbReference>
<dbReference type="PROSITE" id="PS00194">
    <property type="entry name" value="THIOREDOXIN_1"/>
    <property type="match status" value="1"/>
</dbReference>
<keyword evidence="5" id="KW-0574">Periplasm</keyword>
<dbReference type="Proteomes" id="UP000241788">
    <property type="component" value="Unassembled WGS sequence"/>
</dbReference>
<comment type="similarity">
    <text evidence="2">Belongs to the thioredoxin family. DsbA subfamily.</text>
</comment>
<dbReference type="InterPro" id="IPR017937">
    <property type="entry name" value="Thioredoxin_CS"/>
</dbReference>
<dbReference type="SUPFAM" id="SSF52833">
    <property type="entry name" value="Thioredoxin-like"/>
    <property type="match status" value="1"/>
</dbReference>
<feature type="signal peptide" evidence="8">
    <location>
        <begin position="1"/>
        <end position="21"/>
    </location>
</feature>
<dbReference type="STRING" id="1604334.SAMN05421546_0783"/>
<dbReference type="PROSITE" id="PS51257">
    <property type="entry name" value="PROKAR_LIPOPROTEIN"/>
    <property type="match status" value="1"/>
</dbReference>
<evidence type="ECO:0000259" key="9">
    <source>
        <dbReference type="PROSITE" id="PS51352"/>
    </source>
</evidence>
<dbReference type="GO" id="GO:0042597">
    <property type="term" value="C:periplasmic space"/>
    <property type="evidence" value="ECO:0007669"/>
    <property type="project" value="UniProtKB-SubCell"/>
</dbReference>
<dbReference type="InterPro" id="IPR001853">
    <property type="entry name" value="DSBA-like_thioredoxin_dom"/>
</dbReference>
<comment type="subcellular location">
    <subcellularLocation>
        <location evidence="1">Periplasm</location>
    </subcellularLocation>
</comment>
<evidence type="ECO:0000313" key="11">
    <source>
        <dbReference type="Proteomes" id="UP000241788"/>
    </source>
</evidence>
<evidence type="ECO:0000256" key="2">
    <source>
        <dbReference type="ARBA" id="ARBA00005791"/>
    </source>
</evidence>
<evidence type="ECO:0000256" key="1">
    <source>
        <dbReference type="ARBA" id="ARBA00004418"/>
    </source>
</evidence>
<accession>A0A1N6QRP7</accession>
<protein>
    <recommendedName>
        <fullName evidence="3">Thiol:disulfide interchange protein DsbA</fullName>
    </recommendedName>
</protein>
<dbReference type="OrthoDB" id="9784896at2"/>
<dbReference type="PROSITE" id="PS51352">
    <property type="entry name" value="THIOREDOXIN_2"/>
    <property type="match status" value="1"/>
</dbReference>
<reference evidence="11" key="1">
    <citation type="submission" date="2017-01" db="EMBL/GenBank/DDBJ databases">
        <authorList>
            <person name="Varghese N."/>
            <person name="Submissions S."/>
        </authorList>
    </citation>
    <scope>NUCLEOTIDE SEQUENCE [LARGE SCALE GENOMIC DNA]</scope>
    <source>
        <strain evidence="11">UM1</strain>
    </source>
</reference>
<keyword evidence="4 8" id="KW-0732">Signal</keyword>
<feature type="domain" description="Thioredoxin" evidence="9">
    <location>
        <begin position="47"/>
        <end position="243"/>
    </location>
</feature>
<name>A0A1N6QRP7_9GAMM</name>
<dbReference type="GO" id="GO:0015036">
    <property type="term" value="F:disulfide oxidoreductase activity"/>
    <property type="evidence" value="ECO:0007669"/>
    <property type="project" value="UniProtKB-ARBA"/>
</dbReference>